<proteinExistence type="predicted"/>
<dbReference type="EMBL" id="JAMQYH010000005">
    <property type="protein sequence ID" value="KAJ1687500.1"/>
    <property type="molecule type" value="Genomic_DNA"/>
</dbReference>
<feature type="region of interest" description="Disordered" evidence="3">
    <location>
        <begin position="1"/>
        <end position="58"/>
    </location>
</feature>
<evidence type="ECO:0000256" key="3">
    <source>
        <dbReference type="SAM" id="MobiDB-lite"/>
    </source>
</evidence>
<gene>
    <name evidence="4" type="ORF">LUZ63_018890</name>
</gene>
<dbReference type="OrthoDB" id="1938584at2759"/>
<evidence type="ECO:0000256" key="1">
    <source>
        <dbReference type="ARBA" id="ARBA00004123"/>
    </source>
</evidence>
<comment type="caution">
    <text evidence="4">The sequence shown here is derived from an EMBL/GenBank/DDBJ whole genome shotgun (WGS) entry which is preliminary data.</text>
</comment>
<reference evidence="4" key="1">
    <citation type="journal article" date="2022" name="Cell">
        <title>Repeat-based holocentromeres influence genome architecture and karyotype evolution.</title>
        <authorList>
            <person name="Hofstatter P.G."/>
            <person name="Thangavel G."/>
            <person name="Lux T."/>
            <person name="Neumann P."/>
            <person name="Vondrak T."/>
            <person name="Novak P."/>
            <person name="Zhang M."/>
            <person name="Costa L."/>
            <person name="Castellani M."/>
            <person name="Scott A."/>
            <person name="Toegelov H."/>
            <person name="Fuchs J."/>
            <person name="Mata-Sucre Y."/>
            <person name="Dias Y."/>
            <person name="Vanzela A.L.L."/>
            <person name="Huettel B."/>
            <person name="Almeida C.C.S."/>
            <person name="Simkova H."/>
            <person name="Souza G."/>
            <person name="Pedrosa-Harand A."/>
            <person name="Macas J."/>
            <person name="Mayer K.F.X."/>
            <person name="Houben A."/>
            <person name="Marques A."/>
        </authorList>
    </citation>
    <scope>NUCLEOTIDE SEQUENCE</scope>
    <source>
        <strain evidence="4">RhyBre1mFocal</strain>
    </source>
</reference>
<dbReference type="GO" id="GO:0006950">
    <property type="term" value="P:response to stress"/>
    <property type="evidence" value="ECO:0007669"/>
    <property type="project" value="UniProtKB-ARBA"/>
</dbReference>
<dbReference type="PANTHER" id="PTHR33172">
    <property type="entry name" value="OS08G0516900 PROTEIN"/>
    <property type="match status" value="1"/>
</dbReference>
<dbReference type="AlphaFoldDB" id="A0A9Q0C5F9"/>
<dbReference type="Proteomes" id="UP001151287">
    <property type="component" value="Unassembled WGS sequence"/>
</dbReference>
<keyword evidence="5" id="KW-1185">Reference proteome</keyword>
<evidence type="ECO:0000313" key="4">
    <source>
        <dbReference type="EMBL" id="KAJ1687500.1"/>
    </source>
</evidence>
<dbReference type="GO" id="GO:0005634">
    <property type="term" value="C:nucleus"/>
    <property type="evidence" value="ECO:0007669"/>
    <property type="project" value="UniProtKB-SubCell"/>
</dbReference>
<name>A0A9Q0C5F9_9POAL</name>
<comment type="subcellular location">
    <subcellularLocation>
        <location evidence="1">Nucleus</location>
    </subcellularLocation>
</comment>
<protein>
    <submittedName>
        <fullName evidence="4">Uncharacterized protein</fullName>
    </submittedName>
</protein>
<dbReference type="InterPro" id="IPR051992">
    <property type="entry name" value="OxStress_Response_Reg"/>
</dbReference>
<evidence type="ECO:0000313" key="5">
    <source>
        <dbReference type="Proteomes" id="UP001151287"/>
    </source>
</evidence>
<feature type="compositionally biased region" description="Low complexity" evidence="3">
    <location>
        <begin position="18"/>
        <end position="53"/>
    </location>
</feature>
<keyword evidence="2" id="KW-0539">Nucleus</keyword>
<dbReference type="PANTHER" id="PTHR33172:SF99">
    <property type="entry name" value="COLD INDUCED PROTEIN-LIKE"/>
    <property type="match status" value="1"/>
</dbReference>
<organism evidence="4 5">
    <name type="scientific">Rhynchospora breviuscula</name>
    <dbReference type="NCBI Taxonomy" id="2022672"/>
    <lineage>
        <taxon>Eukaryota</taxon>
        <taxon>Viridiplantae</taxon>
        <taxon>Streptophyta</taxon>
        <taxon>Embryophyta</taxon>
        <taxon>Tracheophyta</taxon>
        <taxon>Spermatophyta</taxon>
        <taxon>Magnoliopsida</taxon>
        <taxon>Liliopsida</taxon>
        <taxon>Poales</taxon>
        <taxon>Cyperaceae</taxon>
        <taxon>Cyperoideae</taxon>
        <taxon>Rhynchosporeae</taxon>
        <taxon>Rhynchospora</taxon>
    </lineage>
</organism>
<sequence>MGEAIEHVLNGGDHSEASDSSSLFGDSNESFSSSTSDLTDDASSGSPKAASPKRNQSELDANGEVFQFSSLMADLPIRRGLSKYYQGKSQSFTCIFEARCVEDLAKKESPYAKRIKSCRSLAGLDKQNFVPGPYNKTITKKPPRGNSCASLISRRNSNGLLCSGKPPVPVYRS</sequence>
<evidence type="ECO:0000256" key="2">
    <source>
        <dbReference type="ARBA" id="ARBA00023242"/>
    </source>
</evidence>
<accession>A0A9Q0C5F9</accession>